<name>A0A7H9ALR8_9FLAO</name>
<evidence type="ECO:0000259" key="3">
    <source>
        <dbReference type="PROSITE" id="PS51186"/>
    </source>
</evidence>
<dbReference type="SUPFAM" id="SSF55729">
    <property type="entry name" value="Acyl-CoA N-acyltransferases (Nat)"/>
    <property type="match status" value="1"/>
</dbReference>
<dbReference type="EMBL" id="CP058595">
    <property type="protein sequence ID" value="QLG44389.1"/>
    <property type="molecule type" value="Genomic_DNA"/>
</dbReference>
<protein>
    <submittedName>
        <fullName evidence="4">GNAT family N-acetyltransferase</fullName>
    </submittedName>
</protein>
<reference evidence="4 5" key="1">
    <citation type="journal article" date="2006" name="Int. J. Syst. Evol. Microbiol.">
        <title>Costertonia aggregata gen. nov., sp. nov., a mesophilic marine bacterium of the family Flavobacteriaceae, isolated from a mature biofilm.</title>
        <authorList>
            <person name="Kwon K.K."/>
            <person name="Lee Y.K."/>
            <person name="Lee H.K."/>
        </authorList>
    </citation>
    <scope>NUCLEOTIDE SEQUENCE [LARGE SCALE GENOMIC DNA]</scope>
    <source>
        <strain evidence="4 5">KCCM 42265</strain>
    </source>
</reference>
<accession>A0A7H9ALR8</accession>
<dbReference type="AlphaFoldDB" id="A0A7H9ALR8"/>
<sequence length="150" mass="17468">MEIHFEIATLEDLPDILEMMQDFNAIDNYPFNVKITEQTLMDFLGNTSLGRLWLTYMDDKIVGYVVLTFGFSFEYKGRDAFIDEFFIKKDFRHKGIGKKTMKFVLTAAKKLHVNAIHLEVEKHNKIGSKLYLKSGFNSTDRDLLTKCLIE</sequence>
<dbReference type="InterPro" id="IPR051016">
    <property type="entry name" value="Diverse_Substrate_AcTransf"/>
</dbReference>
<dbReference type="Pfam" id="PF00583">
    <property type="entry name" value="Acetyltransf_1"/>
    <property type="match status" value="1"/>
</dbReference>
<feature type="domain" description="N-acetyltransferase" evidence="3">
    <location>
        <begin position="3"/>
        <end position="150"/>
    </location>
</feature>
<keyword evidence="1 4" id="KW-0808">Transferase</keyword>
<dbReference type="Proteomes" id="UP000509302">
    <property type="component" value="Chromosome"/>
</dbReference>
<keyword evidence="5" id="KW-1185">Reference proteome</keyword>
<evidence type="ECO:0000313" key="4">
    <source>
        <dbReference type="EMBL" id="QLG44389.1"/>
    </source>
</evidence>
<keyword evidence="2" id="KW-0012">Acyltransferase</keyword>
<dbReference type="CDD" id="cd04301">
    <property type="entry name" value="NAT_SF"/>
    <property type="match status" value="1"/>
</dbReference>
<dbReference type="InterPro" id="IPR000182">
    <property type="entry name" value="GNAT_dom"/>
</dbReference>
<evidence type="ECO:0000256" key="1">
    <source>
        <dbReference type="ARBA" id="ARBA00022679"/>
    </source>
</evidence>
<dbReference type="InterPro" id="IPR016181">
    <property type="entry name" value="Acyl_CoA_acyltransferase"/>
</dbReference>
<dbReference type="PANTHER" id="PTHR10545">
    <property type="entry name" value="DIAMINE N-ACETYLTRANSFERASE"/>
    <property type="match status" value="1"/>
</dbReference>
<organism evidence="4 5">
    <name type="scientific">Costertonia aggregata</name>
    <dbReference type="NCBI Taxonomy" id="343403"/>
    <lineage>
        <taxon>Bacteria</taxon>
        <taxon>Pseudomonadati</taxon>
        <taxon>Bacteroidota</taxon>
        <taxon>Flavobacteriia</taxon>
        <taxon>Flavobacteriales</taxon>
        <taxon>Flavobacteriaceae</taxon>
        <taxon>Costertonia</taxon>
    </lineage>
</organism>
<dbReference type="PANTHER" id="PTHR10545:SF29">
    <property type="entry name" value="GH14572P-RELATED"/>
    <property type="match status" value="1"/>
</dbReference>
<dbReference type="PROSITE" id="PS51186">
    <property type="entry name" value="GNAT"/>
    <property type="match status" value="1"/>
</dbReference>
<dbReference type="GO" id="GO:0008080">
    <property type="term" value="F:N-acetyltransferase activity"/>
    <property type="evidence" value="ECO:0007669"/>
    <property type="project" value="UniProtKB-ARBA"/>
</dbReference>
<evidence type="ECO:0000313" key="5">
    <source>
        <dbReference type="Proteomes" id="UP000509302"/>
    </source>
</evidence>
<dbReference type="Gene3D" id="3.40.630.30">
    <property type="match status" value="1"/>
</dbReference>
<gene>
    <name evidence="4" type="ORF">HYG79_03185</name>
</gene>
<evidence type="ECO:0000256" key="2">
    <source>
        <dbReference type="ARBA" id="ARBA00023315"/>
    </source>
</evidence>
<dbReference type="RefSeq" id="WP_179240723.1">
    <property type="nucleotide sequence ID" value="NZ_CP058595.1"/>
</dbReference>
<proteinExistence type="predicted"/>
<dbReference type="KEGG" id="cagg:HYG79_03185"/>